<evidence type="ECO:0000256" key="7">
    <source>
        <dbReference type="PROSITE-ProRule" id="PRU00330"/>
    </source>
</evidence>
<dbReference type="InterPro" id="IPR032675">
    <property type="entry name" value="LRR_dom_sf"/>
</dbReference>
<feature type="domain" description="F-box" evidence="12">
    <location>
        <begin position="739"/>
        <end position="791"/>
    </location>
</feature>
<dbReference type="SUPFAM" id="SSF52047">
    <property type="entry name" value="RNI-like"/>
    <property type="match status" value="1"/>
</dbReference>
<evidence type="ECO:0000259" key="11">
    <source>
        <dbReference type="PROSITE" id="PS50069"/>
    </source>
</evidence>
<dbReference type="InterPro" id="IPR036317">
    <property type="entry name" value="Cullin_homology_sf"/>
</dbReference>
<gene>
    <name evidence="13" type="ORF">GPM918_LOCUS7401</name>
    <name evidence="14" type="ORF">SRO942_LOCUS7401</name>
</gene>
<dbReference type="FunFam" id="1.20.1310.10:FF:000012">
    <property type="entry name" value="Cullin 2"/>
    <property type="match status" value="1"/>
</dbReference>
<comment type="pathway">
    <text evidence="1">Protein modification; protein ubiquitination.</text>
</comment>
<dbReference type="InterPro" id="IPR016158">
    <property type="entry name" value="Cullin_homology"/>
</dbReference>
<organism evidence="13 15">
    <name type="scientific">Didymodactylos carnosus</name>
    <dbReference type="NCBI Taxonomy" id="1234261"/>
    <lineage>
        <taxon>Eukaryota</taxon>
        <taxon>Metazoa</taxon>
        <taxon>Spiralia</taxon>
        <taxon>Gnathifera</taxon>
        <taxon>Rotifera</taxon>
        <taxon>Eurotatoria</taxon>
        <taxon>Bdelloidea</taxon>
        <taxon>Philodinida</taxon>
        <taxon>Philodinidae</taxon>
        <taxon>Didymodactylos</taxon>
    </lineage>
</organism>
<evidence type="ECO:0000313" key="15">
    <source>
        <dbReference type="Proteomes" id="UP000663829"/>
    </source>
</evidence>
<dbReference type="Gene3D" id="1.10.10.10">
    <property type="entry name" value="Winged helix-like DNA-binding domain superfamily/Winged helix DNA-binding domain"/>
    <property type="match status" value="2"/>
</dbReference>
<name>A0A813XX54_9BILA</name>
<evidence type="ECO:0000256" key="5">
    <source>
        <dbReference type="ARBA" id="ARBA00022843"/>
    </source>
</evidence>
<dbReference type="Pfam" id="PF10557">
    <property type="entry name" value="Cullin_Nedd8"/>
    <property type="match status" value="1"/>
</dbReference>
<dbReference type="InterPro" id="IPR001373">
    <property type="entry name" value="Cullin_N"/>
</dbReference>
<evidence type="ECO:0000256" key="3">
    <source>
        <dbReference type="ARBA" id="ARBA00022499"/>
    </source>
</evidence>
<dbReference type="OrthoDB" id="27073at2759"/>
<evidence type="ECO:0000256" key="1">
    <source>
        <dbReference type="ARBA" id="ARBA00004906"/>
    </source>
</evidence>
<keyword evidence="3" id="KW-1017">Isopeptide bond</keyword>
<dbReference type="PROSITE" id="PS50181">
    <property type="entry name" value="FBOX"/>
    <property type="match status" value="1"/>
</dbReference>
<feature type="compositionally biased region" description="Polar residues" evidence="10">
    <location>
        <begin position="229"/>
        <end position="240"/>
    </location>
</feature>
<dbReference type="Pfam" id="PF00646">
    <property type="entry name" value="F-box"/>
    <property type="match status" value="1"/>
</dbReference>
<evidence type="ECO:0000256" key="10">
    <source>
        <dbReference type="SAM" id="MobiDB-lite"/>
    </source>
</evidence>
<dbReference type="SUPFAM" id="SSF75632">
    <property type="entry name" value="Cullin homology domain"/>
    <property type="match status" value="1"/>
</dbReference>
<proteinExistence type="inferred from homology"/>
<evidence type="ECO:0000259" key="12">
    <source>
        <dbReference type="PROSITE" id="PS50181"/>
    </source>
</evidence>
<dbReference type="InterPro" id="IPR016157">
    <property type="entry name" value="Cullin_CS"/>
</dbReference>
<evidence type="ECO:0000256" key="8">
    <source>
        <dbReference type="RuleBase" id="RU003829"/>
    </source>
</evidence>
<dbReference type="Gene3D" id="4.10.1030.10">
    <property type="entry name" value="Ring Box Chain A, domain 5"/>
    <property type="match status" value="1"/>
</dbReference>
<dbReference type="Gene3D" id="3.80.10.10">
    <property type="entry name" value="Ribonuclease Inhibitor"/>
    <property type="match status" value="1"/>
</dbReference>
<keyword evidence="15" id="KW-1185">Reference proteome</keyword>
<dbReference type="InterPro" id="IPR059120">
    <property type="entry name" value="Cullin-like_AB"/>
</dbReference>
<dbReference type="Gene3D" id="1.20.1280.50">
    <property type="match status" value="1"/>
</dbReference>
<dbReference type="GO" id="GO:0031461">
    <property type="term" value="C:cullin-RING ubiquitin ligase complex"/>
    <property type="evidence" value="ECO:0007669"/>
    <property type="project" value="InterPro"/>
</dbReference>
<feature type="compositionally biased region" description="Polar residues" evidence="10">
    <location>
        <begin position="206"/>
        <end position="222"/>
    </location>
</feature>
<dbReference type="SUPFAM" id="SSF46785">
    <property type="entry name" value="Winged helix' DNA-binding domain"/>
    <property type="match status" value="1"/>
</dbReference>
<comment type="caution">
    <text evidence="13">The sequence shown here is derived from an EMBL/GenBank/DDBJ whole genome shotgun (WGS) entry which is preliminary data.</text>
</comment>
<comment type="similarity">
    <text evidence="2 7 8">Belongs to the cullin family.</text>
</comment>
<dbReference type="FunFam" id="1.10.10.10:FF:000014">
    <property type="entry name" value="Cullin 1"/>
    <property type="match status" value="1"/>
</dbReference>
<dbReference type="InterPro" id="IPR019559">
    <property type="entry name" value="Cullin_neddylation_domain"/>
</dbReference>
<dbReference type="SMART" id="SM00884">
    <property type="entry name" value="Cullin_Nedd8"/>
    <property type="match status" value="1"/>
</dbReference>
<accession>A0A813XX54</accession>
<dbReference type="InterPro" id="IPR036390">
    <property type="entry name" value="WH_DNA-bd_sf"/>
</dbReference>
<feature type="compositionally biased region" description="Low complexity" evidence="10">
    <location>
        <begin position="335"/>
        <end position="345"/>
    </location>
</feature>
<evidence type="ECO:0000256" key="2">
    <source>
        <dbReference type="ARBA" id="ARBA00006019"/>
    </source>
</evidence>
<dbReference type="Proteomes" id="UP000663829">
    <property type="component" value="Unassembled WGS sequence"/>
</dbReference>
<evidence type="ECO:0000313" key="13">
    <source>
        <dbReference type="EMBL" id="CAF0876938.1"/>
    </source>
</evidence>
<evidence type="ECO:0000256" key="4">
    <source>
        <dbReference type="ARBA" id="ARBA00022786"/>
    </source>
</evidence>
<dbReference type="Gene3D" id="1.20.1310.10">
    <property type="entry name" value="Cullin Repeats"/>
    <property type="match status" value="4"/>
</dbReference>
<feature type="domain" description="Cullin family profile" evidence="11">
    <location>
        <begin position="1557"/>
        <end position="1787"/>
    </location>
</feature>
<feature type="region of interest" description="Disordered" evidence="10">
    <location>
        <begin position="335"/>
        <end position="370"/>
    </location>
</feature>
<dbReference type="FunFam" id="1.20.1310.10:FF:000014">
    <property type="entry name" value="Cullin 5"/>
    <property type="match status" value="1"/>
</dbReference>
<dbReference type="PROSITE" id="PS01256">
    <property type="entry name" value="CULLIN_1"/>
    <property type="match status" value="1"/>
</dbReference>
<keyword evidence="5" id="KW-0832">Ubl conjugation</keyword>
<reference evidence="13" key="1">
    <citation type="submission" date="2021-02" db="EMBL/GenBank/DDBJ databases">
        <authorList>
            <person name="Nowell W R."/>
        </authorList>
    </citation>
    <scope>NUCLEOTIDE SEQUENCE</scope>
</reference>
<dbReference type="GO" id="GO:0006511">
    <property type="term" value="P:ubiquitin-dependent protein catabolic process"/>
    <property type="evidence" value="ECO:0007669"/>
    <property type="project" value="InterPro"/>
</dbReference>
<dbReference type="SMART" id="SM00367">
    <property type="entry name" value="LRR_CC"/>
    <property type="match status" value="3"/>
</dbReference>
<dbReference type="InterPro" id="IPR036047">
    <property type="entry name" value="F-box-like_dom_sf"/>
</dbReference>
<dbReference type="Proteomes" id="UP000681722">
    <property type="component" value="Unassembled WGS sequence"/>
</dbReference>
<dbReference type="SMART" id="SM00182">
    <property type="entry name" value="CULLIN"/>
    <property type="match status" value="1"/>
</dbReference>
<dbReference type="InterPro" id="IPR045093">
    <property type="entry name" value="Cullin"/>
</dbReference>
<sequence>MIKKRHRSFGKADLIQPTNHYSSRNEIMPVSSAASSSSIGKFLSNRLRDSIHYTRSSSPPTKHAHSDNTVHLTENFDEADYVATPEPLLNDNFNYYHRRPLLTPSSTSSNVDSYLTHTSPDTKKFSRHVELSSGYNILKDNNRNKSLKLPNYRQGRTPLTRVNTLQHQKSSLLDEEEFPFDSFHQRRLSFNNRLLNSTSLYNNKHKFQYNNDGSRRPFSSDSPVPPPTQSTRILDNNISSAPPVHNCQPLPPNHYHETNNSTESNLQQQQSSSISNPNLPLEPLKFKSSSFAVNTADNEEDDSIAALSRELRAAAYPSNRKQSLSSPTRDIIATATNTSASPPTSRYSTRNQTKRTLPRSLPKLTDAHSRKINYYHQTSSESNDERTDDLLQSSSATTLLLDQFFSLNTQQQHERSQLLNITGSEQSELVVIKTTLDLNNSTMNDLTKSTSTTTRKFLSKYARLAPITTTHQVNIATVQRICPKLKRDTNNISVKKDEDQPQNVLNYINNNCKDENVDVLSEDYLSNMNLSMPSTLDNDRSNQSELIGVMNDDVDSAMDNTYDYAPFEQQHHDIIDIPLLELDELETASDICESQLVPIVYAKDLENEIALLQKAHQAKQQQRREQREAHLLLHQQDEDDRLNDNNSVPPPANIELLNFDTLDDEVLIKQECVNEILSAATALLTLPTVLYKSDDTINNNNDNENSFDTMDISLMSMPSFPIITTSNIQQHTTLAHNRLCLWYRLSAKLWFKILSYLNQNELYNFSQACKRFYLLVQDQACQHRTILYRKPIIEQQWLHTIARRKPIALAFIECGQQNLEQDKKPTLDSQINNDFKLSNHMNIAEWNEFFNNIRTNLTDMTITNCYYEPFTPNFLLPIIFDKCNSIKTLNISWNNLTPVTFTLLSHHQLSSLDLSGCQTLTDSIITQLFFHDNNPSILSLHLIILKLAFCVNITWSSLTVISEHLKSLKHLNIRQCIGLEYQFDNDNLNCFQYWSNLEYLDMSQLLSLTDNDILKLTINCKSLKQLYLDSCINLTDQTLYTIGNNLQLTLELISLENCVNIQQNIAYLFLIQQCLNLRSMNLSFTCVSDEYIRSWINQSENNLNYLEILSLNSTKCTYNGIKIILDSCKNLRQINLIGLFNQLSEQNQLKEEYKNVIDFNDRWPTVLDTIRCVISLSRSGVINKQTWQTHIYELCVATPNSHAERLYEETKQFLEDHTSSMKKDISDADQDMLTVYVKYWTEYSNGAQYLNLLYGYLNTQFVKKRQVNDHDQLLDCNLESNEQPLFEIGEMALDCWTKIIIEPLKDHLVNLLLEQIHRDRINEPVNQATIKGVIMSFVDVCQHRKILSLELYEKSFETQLLQATGEYYRQEGNRLLSVLNCIQYMKKVLLLLDDEEFRSRKFLNPTSFTKVYNECHQYLITVHMETLKNECNKLIIEEDLEALQNMYKLFKPIQTGIQYMVERLQENITRIGNEKIQSLKGENLPTLFVEALLELHNKYMNVIRDVFSNDQEFVSGEIDHLVYIQLSYLSNVLFFLALDKACANIVNMKRDSKQITKAPELLARYCDNLLRKSSKSVTEQEIEDKLLASITIFKYLDDKDYFQRFYQKMLARRLINNQSTSMDAEEFMVTKLKQTCGYEFTGKLARMFQDIKVSDDLNAKFLDYLKPTVSAEKQQQLQSSSTTTLSNLIGIDFSIYVLQANSWPISQSSTNTFSIPQQLEKPLHMFEEFYAEVRMSQLDRPYFVTMSTYQMSVLLCFNEVRQLTVGELEEATKLHTKELEKQIQSLIEAKFLLGDMTDLKSTSLIEINFDYKSKRTKFKISSVGQKDTTQEAEAAQQAADEDRKFYLQAVIVRIMKARKTLKHNSLIEEVITQSKQRFMPSIQLIKKCIEILIDKQYLERPSTDEYSYVA</sequence>
<dbReference type="SUPFAM" id="SSF81383">
    <property type="entry name" value="F-box domain"/>
    <property type="match status" value="1"/>
</dbReference>
<feature type="region of interest" description="Disordered" evidence="10">
    <location>
        <begin position="206"/>
        <end position="281"/>
    </location>
</feature>
<dbReference type="InterPro" id="IPR001810">
    <property type="entry name" value="F-box_dom"/>
</dbReference>
<dbReference type="InterPro" id="IPR006553">
    <property type="entry name" value="Leu-rich_rpt_Cys-con_subtyp"/>
</dbReference>
<dbReference type="EMBL" id="CAJOBC010001210">
    <property type="protein sequence ID" value="CAF3663686.1"/>
    <property type="molecule type" value="Genomic_DNA"/>
</dbReference>
<dbReference type="GO" id="GO:0031625">
    <property type="term" value="F:ubiquitin protein ligase binding"/>
    <property type="evidence" value="ECO:0007669"/>
    <property type="project" value="InterPro"/>
</dbReference>
<evidence type="ECO:0000313" key="14">
    <source>
        <dbReference type="EMBL" id="CAF3663686.1"/>
    </source>
</evidence>
<evidence type="ECO:0000256" key="6">
    <source>
        <dbReference type="ARBA" id="ARBA00040451"/>
    </source>
</evidence>
<dbReference type="InterPro" id="IPR016159">
    <property type="entry name" value="Cullin_repeat-like_dom_sf"/>
</dbReference>
<feature type="coiled-coil region" evidence="9">
    <location>
        <begin position="602"/>
        <end position="629"/>
    </location>
</feature>
<dbReference type="InterPro" id="IPR036388">
    <property type="entry name" value="WH-like_DNA-bd_sf"/>
</dbReference>
<dbReference type="PROSITE" id="PS50069">
    <property type="entry name" value="CULLIN_2"/>
    <property type="match status" value="1"/>
</dbReference>
<dbReference type="GO" id="GO:0005634">
    <property type="term" value="C:nucleus"/>
    <property type="evidence" value="ECO:0007669"/>
    <property type="project" value="UniProtKB-ARBA"/>
</dbReference>
<keyword evidence="4" id="KW-0833">Ubl conjugation pathway</keyword>
<dbReference type="Pfam" id="PF00888">
    <property type="entry name" value="Cullin"/>
    <property type="match status" value="1"/>
</dbReference>
<protein>
    <recommendedName>
        <fullName evidence="6">Cullin-5</fullName>
    </recommendedName>
</protein>
<dbReference type="PANTHER" id="PTHR11932">
    <property type="entry name" value="CULLIN"/>
    <property type="match status" value="1"/>
</dbReference>
<dbReference type="SUPFAM" id="SSF74788">
    <property type="entry name" value="Cullin repeat-like"/>
    <property type="match status" value="1"/>
</dbReference>
<evidence type="ECO:0000256" key="9">
    <source>
        <dbReference type="SAM" id="Coils"/>
    </source>
</evidence>
<feature type="compositionally biased region" description="Low complexity" evidence="10">
    <location>
        <begin position="258"/>
        <end position="281"/>
    </location>
</feature>
<keyword evidence="9" id="KW-0175">Coiled coil</keyword>
<dbReference type="EMBL" id="CAJNOQ010001210">
    <property type="protein sequence ID" value="CAF0876938.1"/>
    <property type="molecule type" value="Genomic_DNA"/>
</dbReference>
<dbReference type="Pfam" id="PF26557">
    <property type="entry name" value="Cullin_AB"/>
    <property type="match status" value="1"/>
</dbReference>